<dbReference type="RefSeq" id="XP_013899924.1">
    <property type="nucleotide sequence ID" value="XM_014044470.1"/>
</dbReference>
<organism evidence="3 4">
    <name type="scientific">Monoraphidium neglectum</name>
    <dbReference type="NCBI Taxonomy" id="145388"/>
    <lineage>
        <taxon>Eukaryota</taxon>
        <taxon>Viridiplantae</taxon>
        <taxon>Chlorophyta</taxon>
        <taxon>core chlorophytes</taxon>
        <taxon>Chlorophyceae</taxon>
        <taxon>CS clade</taxon>
        <taxon>Sphaeropleales</taxon>
        <taxon>Selenastraceae</taxon>
        <taxon>Monoraphidium</taxon>
    </lineage>
</organism>
<sequence>MREEMLRPLRTALTEAIMRHTKATGVREALEAEVCVLFDRAIQAEGGADVNVEDVAAAAMQAVGGALKDEVEAAAVVEATKQALAATLKSLQALSPEPADFESDARVEEEVAAAVADATASVDGTDGGTPGAATLASVDGVAMRSLSESMQRVDALLGSDSAAASSDAAPGDAPRAPPAPSPAAVAAAAKAAADAKQRNRWVVVGLVAAVAFAASAFIKSPLGASAVAALQSLAQPLLDKLGPIHVGDAERGLLETIYLLLTSIVCVPAVCKLIPGGSPVLGYLVSGPSVCGSLWGGAGRPETHRRRGACWLQSVDGSGHVTGAGGQGQMLPDFCRALLGWLVPLVVLPTRRCRCRA</sequence>
<keyword evidence="2" id="KW-0472">Membrane</keyword>
<reference evidence="3 4" key="1">
    <citation type="journal article" date="2013" name="BMC Genomics">
        <title>Reconstruction of the lipid metabolism for the microalga Monoraphidium neglectum from its genome sequence reveals characteristics suitable for biofuel production.</title>
        <authorList>
            <person name="Bogen C."/>
            <person name="Al-Dilaimi A."/>
            <person name="Albersmeier A."/>
            <person name="Wichmann J."/>
            <person name="Grundmann M."/>
            <person name="Rupp O."/>
            <person name="Lauersen K.J."/>
            <person name="Blifernez-Klassen O."/>
            <person name="Kalinowski J."/>
            <person name="Goesmann A."/>
            <person name="Mussgnug J.H."/>
            <person name="Kruse O."/>
        </authorList>
    </citation>
    <scope>NUCLEOTIDE SEQUENCE [LARGE SCALE GENOMIC DNA]</scope>
    <source>
        <strain evidence="3 4">SAG 48.87</strain>
    </source>
</reference>
<accession>A0A0D2MCC9</accession>
<feature type="transmembrane region" description="Helical" evidence="2">
    <location>
        <begin position="201"/>
        <end position="218"/>
    </location>
</feature>
<evidence type="ECO:0000313" key="3">
    <source>
        <dbReference type="EMBL" id="KIZ00905.1"/>
    </source>
</evidence>
<name>A0A0D2MCC9_9CHLO</name>
<dbReference type="KEGG" id="mng:MNEG_7060"/>
<evidence type="ECO:0000256" key="1">
    <source>
        <dbReference type="SAM" id="MobiDB-lite"/>
    </source>
</evidence>
<dbReference type="GeneID" id="25739936"/>
<dbReference type="Proteomes" id="UP000054498">
    <property type="component" value="Unassembled WGS sequence"/>
</dbReference>
<dbReference type="EMBL" id="KK101433">
    <property type="protein sequence ID" value="KIZ00905.1"/>
    <property type="molecule type" value="Genomic_DNA"/>
</dbReference>
<evidence type="ECO:0000313" key="4">
    <source>
        <dbReference type="Proteomes" id="UP000054498"/>
    </source>
</evidence>
<evidence type="ECO:0000256" key="2">
    <source>
        <dbReference type="SAM" id="Phobius"/>
    </source>
</evidence>
<protein>
    <submittedName>
        <fullName evidence="3">Uncharacterized protein</fullName>
    </submittedName>
</protein>
<feature type="region of interest" description="Disordered" evidence="1">
    <location>
        <begin position="161"/>
        <end position="182"/>
    </location>
</feature>
<proteinExistence type="predicted"/>
<dbReference type="AlphaFoldDB" id="A0A0D2MCC9"/>
<keyword evidence="4" id="KW-1185">Reference proteome</keyword>
<keyword evidence="2" id="KW-0812">Transmembrane</keyword>
<gene>
    <name evidence="3" type="ORF">MNEG_7060</name>
</gene>
<keyword evidence="2" id="KW-1133">Transmembrane helix</keyword>
<feature type="compositionally biased region" description="Low complexity" evidence="1">
    <location>
        <begin position="161"/>
        <end position="174"/>
    </location>
</feature>